<dbReference type="SUPFAM" id="SSF49452">
    <property type="entry name" value="Starch-binding domain-like"/>
    <property type="match status" value="1"/>
</dbReference>
<comment type="caution">
    <text evidence="6">The sequence shown here is derived from an EMBL/GenBank/DDBJ whole genome shotgun (WGS) entry which is preliminary data.</text>
</comment>
<dbReference type="InterPro" id="IPR057601">
    <property type="entry name" value="Oar-like_b-barrel"/>
</dbReference>
<evidence type="ECO:0000313" key="6">
    <source>
        <dbReference type="EMBL" id="GGG88583.1"/>
    </source>
</evidence>
<keyword evidence="2" id="KW-0472">Membrane</keyword>
<feature type="region of interest" description="Disordered" evidence="4">
    <location>
        <begin position="114"/>
        <end position="189"/>
    </location>
</feature>
<feature type="compositionally biased region" description="Polar residues" evidence="4">
    <location>
        <begin position="169"/>
        <end position="185"/>
    </location>
</feature>
<feature type="compositionally biased region" description="Gly residues" evidence="4">
    <location>
        <begin position="231"/>
        <end position="252"/>
    </location>
</feature>
<dbReference type="EMBL" id="BMGT01000004">
    <property type="protein sequence ID" value="GGG88583.1"/>
    <property type="molecule type" value="Genomic_DNA"/>
</dbReference>
<sequence length="1129" mass="118971">MSGMALLAQAPAGVAVQTAPAASGGTIKGTVKAGTVPLPGVAVTATNTLTGKKYATTTDITGSFEMVIPRNGRYVVKAELAAFAVETKEVLVEDGKPEQVAAFAMQLASRAAREEAQQARSSGLGQGRGTQALSVSGDSDLADASAGTGNAGAQMPTLSGMGSGEEASSDSVAVSGQMGQTNGLANFNEDEIRQRIEDAVARARQQGGAAGDMANAVVGMLGGMMGGPGGGFGGGGRGGRGGGGGGGRGGFRGFNPTQPHGAIFYQGGNGALNAAPFSVASALGEPGAQVVKPSSMSNRFGVSFVGSPFIPGLVKPSSKQFVFLNVTGQRNINPDIFNGTVPTLAERSGDFSALGQTLYDPNTGLPIPGNNLKNASIPMSPQALALLNFYPAPNVPNAGPRNNYQTVTNAGQNSTSAALRYVRNFGQGGFGMGRRQAANAPKALRQNINFNGSYAHSASDSRNIFLPLGGTTASDGYGITAGYTIGYGRFTNNASINWNRSHATTENYFTNGLINPGLQAGVLVGDSTIQSNRFYYGVPTISFGGSNAFTGLSNTAPNDTINQTISFSDFVSYRYGKHNMRYGGDIRRVHADSIGGTQITPLGSFSFTGYATQNPASDCTASTTTTCPVVPASGSGFADFLLGMPQQASVQAGLNKTYLRANVYDWYGQDDWRVLANLTLTYGLRYEYFSPYIEKNNRLVNLDHNANFTAVEAVKPNQRGTYSGDFPRPLVNPDRSMYAPRFGFAYRPPFKFMKETVIRGGYGINYNTGQYSTIGRQLANQQPFAVTQTNIAGQQSCGTLGQFTLAGAFNCSTAPVQSNFSANLNYRLGHVQIWDLDIQRTLPLGIVANIGYDGSKGGNLDMVRAPNRTATGLLIPGAQAFNYEDSLGYSRFEALRINVRKRMSKGISLQGTYQYGHSIDDASSIGGGVQTVAQNDLDLNAEESNSSFDVRHKLTGNWVFELPFGPNRLFFTKGGLWSTITDGFSLSGDFTFSSGAYYTPSYQLTVQETATGTTNSLRPNRDFSVPISGKGTIGNWFNTAAFTTPATGEFGTASRNSIEGPGTTVVDASLSRTVQLGDTRSFEARVTAANALNIVQYSGIDTTLNSPTFGQVKGAASMRTLTVFARYRF</sequence>
<protein>
    <recommendedName>
        <fullName evidence="5">TonB-dependent transporter Oar-like beta-barrel domain-containing protein</fullName>
    </recommendedName>
</protein>
<dbReference type="GO" id="GO:0009279">
    <property type="term" value="C:cell outer membrane"/>
    <property type="evidence" value="ECO:0007669"/>
    <property type="project" value="UniProtKB-SubCell"/>
</dbReference>
<gene>
    <name evidence="6" type="ORF">GCM10011585_35850</name>
</gene>
<proteinExistence type="predicted"/>
<evidence type="ECO:0000313" key="7">
    <source>
        <dbReference type="Proteomes" id="UP000647241"/>
    </source>
</evidence>
<name>A0A917HTD1_9BACT</name>
<evidence type="ECO:0000256" key="3">
    <source>
        <dbReference type="ARBA" id="ARBA00023237"/>
    </source>
</evidence>
<evidence type="ECO:0000256" key="2">
    <source>
        <dbReference type="ARBA" id="ARBA00023136"/>
    </source>
</evidence>
<evidence type="ECO:0000256" key="1">
    <source>
        <dbReference type="ARBA" id="ARBA00004442"/>
    </source>
</evidence>
<dbReference type="Pfam" id="PF13620">
    <property type="entry name" value="CarboxypepD_reg"/>
    <property type="match status" value="1"/>
</dbReference>
<dbReference type="SUPFAM" id="SSF56935">
    <property type="entry name" value="Porins"/>
    <property type="match status" value="1"/>
</dbReference>
<reference evidence="6" key="2">
    <citation type="submission" date="2020-09" db="EMBL/GenBank/DDBJ databases">
        <authorList>
            <person name="Sun Q."/>
            <person name="Zhou Y."/>
        </authorList>
    </citation>
    <scope>NUCLEOTIDE SEQUENCE</scope>
    <source>
        <strain evidence="6">CGMCC 1.12997</strain>
    </source>
</reference>
<organism evidence="6 7">
    <name type="scientific">Edaphobacter dinghuensis</name>
    <dbReference type="NCBI Taxonomy" id="1560005"/>
    <lineage>
        <taxon>Bacteria</taxon>
        <taxon>Pseudomonadati</taxon>
        <taxon>Acidobacteriota</taxon>
        <taxon>Terriglobia</taxon>
        <taxon>Terriglobales</taxon>
        <taxon>Acidobacteriaceae</taxon>
        <taxon>Edaphobacter</taxon>
    </lineage>
</organism>
<dbReference type="Gene3D" id="2.40.170.20">
    <property type="entry name" value="TonB-dependent receptor, beta-barrel domain"/>
    <property type="match status" value="1"/>
</dbReference>
<reference evidence="6" key="1">
    <citation type="journal article" date="2014" name="Int. J. Syst. Evol. Microbiol.">
        <title>Complete genome sequence of Corynebacterium casei LMG S-19264T (=DSM 44701T), isolated from a smear-ripened cheese.</title>
        <authorList>
            <consortium name="US DOE Joint Genome Institute (JGI-PGF)"/>
            <person name="Walter F."/>
            <person name="Albersmeier A."/>
            <person name="Kalinowski J."/>
            <person name="Ruckert C."/>
        </authorList>
    </citation>
    <scope>NUCLEOTIDE SEQUENCE</scope>
    <source>
        <strain evidence="6">CGMCC 1.12997</strain>
    </source>
</reference>
<keyword evidence="7" id="KW-1185">Reference proteome</keyword>
<evidence type="ECO:0000256" key="4">
    <source>
        <dbReference type="SAM" id="MobiDB-lite"/>
    </source>
</evidence>
<dbReference type="InterPro" id="IPR036942">
    <property type="entry name" value="Beta-barrel_TonB_sf"/>
</dbReference>
<keyword evidence="3" id="KW-0998">Cell outer membrane</keyword>
<dbReference type="Proteomes" id="UP000647241">
    <property type="component" value="Unassembled WGS sequence"/>
</dbReference>
<feature type="region of interest" description="Disordered" evidence="4">
    <location>
        <begin position="231"/>
        <end position="259"/>
    </location>
</feature>
<dbReference type="GO" id="GO:0030246">
    <property type="term" value="F:carbohydrate binding"/>
    <property type="evidence" value="ECO:0007669"/>
    <property type="project" value="InterPro"/>
</dbReference>
<evidence type="ECO:0000259" key="5">
    <source>
        <dbReference type="Pfam" id="PF25183"/>
    </source>
</evidence>
<dbReference type="InterPro" id="IPR013784">
    <property type="entry name" value="Carb-bd-like_fold"/>
</dbReference>
<comment type="subcellular location">
    <subcellularLocation>
        <location evidence="1">Cell outer membrane</location>
    </subcellularLocation>
</comment>
<accession>A0A917HTD1</accession>
<dbReference type="Pfam" id="PF25183">
    <property type="entry name" value="OMP_b-brl_4"/>
    <property type="match status" value="1"/>
</dbReference>
<feature type="domain" description="TonB-dependent transporter Oar-like beta-barrel" evidence="5">
    <location>
        <begin position="260"/>
        <end position="1120"/>
    </location>
</feature>
<dbReference type="Gene3D" id="2.60.40.1120">
    <property type="entry name" value="Carboxypeptidase-like, regulatory domain"/>
    <property type="match status" value="1"/>
</dbReference>
<dbReference type="AlphaFoldDB" id="A0A917HTD1"/>